<gene>
    <name evidence="1" type="ORF">Poly30_40320</name>
</gene>
<evidence type="ECO:0000313" key="2">
    <source>
        <dbReference type="Proteomes" id="UP000320390"/>
    </source>
</evidence>
<dbReference type="RefSeq" id="WP_145201228.1">
    <property type="nucleotide sequence ID" value="NZ_CP036434.1"/>
</dbReference>
<name>A0A518EWM2_9BACT</name>
<accession>A0A518EWM2</accession>
<dbReference type="InterPro" id="IPR015943">
    <property type="entry name" value="WD40/YVTN_repeat-like_dom_sf"/>
</dbReference>
<evidence type="ECO:0000313" key="1">
    <source>
        <dbReference type="EMBL" id="QDV08485.1"/>
    </source>
</evidence>
<keyword evidence="2" id="KW-1185">Reference proteome</keyword>
<protein>
    <submittedName>
        <fullName evidence="1">Uncharacterized protein</fullName>
    </submittedName>
</protein>
<dbReference type="OrthoDB" id="10018230at2"/>
<dbReference type="InterPro" id="IPR011044">
    <property type="entry name" value="Quino_amine_DH_bsu"/>
</dbReference>
<dbReference type="Proteomes" id="UP000320390">
    <property type="component" value="Chromosome"/>
</dbReference>
<dbReference type="AlphaFoldDB" id="A0A518EWM2"/>
<reference evidence="1 2" key="1">
    <citation type="submission" date="2019-02" db="EMBL/GenBank/DDBJ databases">
        <title>Deep-cultivation of Planctomycetes and their phenomic and genomic characterization uncovers novel biology.</title>
        <authorList>
            <person name="Wiegand S."/>
            <person name="Jogler M."/>
            <person name="Boedeker C."/>
            <person name="Pinto D."/>
            <person name="Vollmers J."/>
            <person name="Rivas-Marin E."/>
            <person name="Kohn T."/>
            <person name="Peeters S.H."/>
            <person name="Heuer A."/>
            <person name="Rast P."/>
            <person name="Oberbeckmann S."/>
            <person name="Bunk B."/>
            <person name="Jeske O."/>
            <person name="Meyerdierks A."/>
            <person name="Storesund J.E."/>
            <person name="Kallscheuer N."/>
            <person name="Luecker S."/>
            <person name="Lage O.M."/>
            <person name="Pohl T."/>
            <person name="Merkel B.J."/>
            <person name="Hornburger P."/>
            <person name="Mueller R.-W."/>
            <person name="Bruemmer F."/>
            <person name="Labrenz M."/>
            <person name="Spormann A.M."/>
            <person name="Op den Camp H."/>
            <person name="Overmann J."/>
            <person name="Amann R."/>
            <person name="Jetten M.S.M."/>
            <person name="Mascher T."/>
            <person name="Medema M.H."/>
            <person name="Devos D.P."/>
            <person name="Kaster A.-K."/>
            <person name="Ovreas L."/>
            <person name="Rohde M."/>
            <person name="Galperin M.Y."/>
            <person name="Jogler C."/>
        </authorList>
    </citation>
    <scope>NUCLEOTIDE SEQUENCE [LARGE SCALE GENOMIC DNA]</scope>
    <source>
        <strain evidence="1 2">Poly30</strain>
    </source>
</reference>
<dbReference type="Gene3D" id="2.130.10.10">
    <property type="entry name" value="YVTN repeat-like/Quinoprotein amine dehydrogenase"/>
    <property type="match status" value="1"/>
</dbReference>
<organism evidence="1 2">
    <name type="scientific">Saltatorellus ferox</name>
    <dbReference type="NCBI Taxonomy" id="2528018"/>
    <lineage>
        <taxon>Bacteria</taxon>
        <taxon>Pseudomonadati</taxon>
        <taxon>Planctomycetota</taxon>
        <taxon>Planctomycetia</taxon>
        <taxon>Planctomycetia incertae sedis</taxon>
        <taxon>Saltatorellus</taxon>
    </lineage>
</organism>
<proteinExistence type="predicted"/>
<dbReference type="SUPFAM" id="SSF50969">
    <property type="entry name" value="YVTN repeat-like/Quinoprotein amine dehydrogenase"/>
    <property type="match status" value="1"/>
</dbReference>
<sequence>MTVTLRRHRPLASRTLSSKAGLMAGLTLAIVLGGTASAQDPFSAGERWSHAPAAAAPDWMPDEVLFAGDDSFVWSAQRGGDHALRLLDAVATGTQDARGTVARTAIEFGAPLIAAGTRGDKVFALRQFYAPTAYSRQPLLVAYDPRTAAAGAEMPEAWSHDLDVRINGPVRLAADRSGDRIVAAAWDDTTATVRLDVVNGTDGTLLGRRDLPAFSLNALSVSADGTRIAVIAGLTLYVLDATATPLYDQPVSTATQALALSSDGSVLAYGELGALSILQAQPGGGYAAYQRPTGSMSELPSRIDMSDDGSLIAIAWWDFMNGADARFEIYDTVFQFPISSYDQFALPGASQNLPIAATITADGHRAAFATWGNGVDPEVIVLGLGSFFPDFEVDLSGSSRGMALDATGTRLAIGHKDVHSQVFGSTGAVRVVDTGERRLALTNTPRIGGTLDAAAISPGSFGGWFVLGPKAAVPTQFPGVSGILLLQRNQLTVLGRPADSNGRIDLSLPIPNISAMVGTQMHVQAAFRTTQGLQFTENLVSPFLVQ</sequence>
<dbReference type="EMBL" id="CP036434">
    <property type="protein sequence ID" value="QDV08485.1"/>
    <property type="molecule type" value="Genomic_DNA"/>
</dbReference>